<feature type="compositionally biased region" description="Basic residues" evidence="1">
    <location>
        <begin position="42"/>
        <end position="63"/>
    </location>
</feature>
<evidence type="ECO:0000256" key="1">
    <source>
        <dbReference type="SAM" id="MobiDB-lite"/>
    </source>
</evidence>
<reference evidence="2 3" key="1">
    <citation type="journal article" date="2019" name="Sci. Rep.">
        <title>Orb-weaving spider Araneus ventricosus genome elucidates the spidroin gene catalogue.</title>
        <authorList>
            <person name="Kono N."/>
            <person name="Nakamura H."/>
            <person name="Ohtoshi R."/>
            <person name="Moran D.A.P."/>
            <person name="Shinohara A."/>
            <person name="Yoshida Y."/>
            <person name="Fujiwara M."/>
            <person name="Mori M."/>
            <person name="Tomita M."/>
            <person name="Arakawa K."/>
        </authorList>
    </citation>
    <scope>NUCLEOTIDE SEQUENCE [LARGE SCALE GENOMIC DNA]</scope>
</reference>
<dbReference type="Proteomes" id="UP000499080">
    <property type="component" value="Unassembled WGS sequence"/>
</dbReference>
<proteinExistence type="predicted"/>
<dbReference type="AlphaFoldDB" id="A0A4Y2HB63"/>
<sequence>MSGDMPTASLRIGRRKSDNSSAENREEMDSSESILDKEERRKQRRKERKRRRQNRNKKRKKNSRKELRSRDKRSLFPEDLRVRHRWTLHEDLCYHWLVDECSWPQCNRACPRLHDPFTGEELDFIELLKSFGLDMSSVANALGIDLVTLNDMDHDTLLQLLTQQTNK</sequence>
<evidence type="ECO:0000313" key="2">
    <source>
        <dbReference type="EMBL" id="GBM62535.1"/>
    </source>
</evidence>
<organism evidence="2 3">
    <name type="scientific">Araneus ventricosus</name>
    <name type="common">Orbweaver spider</name>
    <name type="synonym">Epeira ventricosa</name>
    <dbReference type="NCBI Taxonomy" id="182803"/>
    <lineage>
        <taxon>Eukaryota</taxon>
        <taxon>Metazoa</taxon>
        <taxon>Ecdysozoa</taxon>
        <taxon>Arthropoda</taxon>
        <taxon>Chelicerata</taxon>
        <taxon>Arachnida</taxon>
        <taxon>Araneae</taxon>
        <taxon>Araneomorphae</taxon>
        <taxon>Entelegynae</taxon>
        <taxon>Araneoidea</taxon>
        <taxon>Araneidae</taxon>
        <taxon>Araneus</taxon>
    </lineage>
</organism>
<evidence type="ECO:0000313" key="3">
    <source>
        <dbReference type="Proteomes" id="UP000499080"/>
    </source>
</evidence>
<feature type="region of interest" description="Disordered" evidence="1">
    <location>
        <begin position="1"/>
        <end position="71"/>
    </location>
</feature>
<dbReference type="OrthoDB" id="2015280at2759"/>
<gene>
    <name evidence="2" type="primary">Notum_1</name>
    <name evidence="2" type="ORF">AVEN_157728_1</name>
</gene>
<dbReference type="EMBL" id="BGPR01001822">
    <property type="protein sequence ID" value="GBM62535.1"/>
    <property type="molecule type" value="Genomic_DNA"/>
</dbReference>
<name>A0A4Y2HB63_ARAVE</name>
<protein>
    <submittedName>
        <fullName evidence="2">Palmitoleoyl-protein carboxylesterase NOTUM</fullName>
    </submittedName>
</protein>
<keyword evidence="3" id="KW-1185">Reference proteome</keyword>
<comment type="caution">
    <text evidence="2">The sequence shown here is derived from an EMBL/GenBank/DDBJ whole genome shotgun (WGS) entry which is preliminary data.</text>
</comment>
<dbReference type="Gene3D" id="3.10.100.10">
    <property type="entry name" value="Mannose-Binding Protein A, subunit A"/>
    <property type="match status" value="1"/>
</dbReference>
<dbReference type="InterPro" id="IPR016186">
    <property type="entry name" value="C-type_lectin-like/link_sf"/>
</dbReference>
<feature type="compositionally biased region" description="Basic and acidic residues" evidence="1">
    <location>
        <begin position="15"/>
        <end position="41"/>
    </location>
</feature>
<accession>A0A4Y2HB63</accession>